<dbReference type="InterPro" id="IPR051685">
    <property type="entry name" value="Ycf3/AcsC/BcsC/TPR_MFPF"/>
</dbReference>
<dbReference type="InterPro" id="IPR011990">
    <property type="entry name" value="TPR-like_helical_dom_sf"/>
</dbReference>
<name>A0A074VGD0_9NEIS</name>
<organism evidence="4 5">
    <name type="scientific">Snodgrassella alvi SCGC AB-598-J21</name>
    <dbReference type="NCBI Taxonomy" id="1385367"/>
    <lineage>
        <taxon>Bacteria</taxon>
        <taxon>Pseudomonadati</taxon>
        <taxon>Pseudomonadota</taxon>
        <taxon>Betaproteobacteria</taxon>
        <taxon>Neisseriales</taxon>
        <taxon>Neisseriaceae</taxon>
        <taxon>Snodgrassella</taxon>
    </lineage>
</organism>
<accession>A0A074VGD0</accession>
<dbReference type="Proteomes" id="UP000027644">
    <property type="component" value="Unassembled WGS sequence"/>
</dbReference>
<dbReference type="InterPro" id="IPR011717">
    <property type="entry name" value="TPR-4"/>
</dbReference>
<dbReference type="Pfam" id="PF14559">
    <property type="entry name" value="TPR_19"/>
    <property type="match status" value="1"/>
</dbReference>
<sequence length="954" mass="108236">MHIWRSLMPRWIHRITPIVLSLMAVHMANANSVSEQHKPVPLIQTKIERINNQVMAPDDTDSLQRRLAIAGRANDIFTLFATELIYSQGKTDQALTADMRMLEHTQEPEVAERAMEMALGANKITEAQTIANRWQEIEPTETPARQRLMWELAIAKNDVPQVLKNADAVLSHANDYQLRRLFLKMAQFRLNNLDATDELNAPIHKTAVLQPEMAEALIADAIYGATGAHKEQTIKALQLLVHLDTDIFPASQLTLNLINLKQPQYLLDFYQLTGVDTMPAKWQSLYIELLIKNNQLQQAYQTLQPLLEKSKSADLYLQAVYLAVSQKAATATIAGYAEKIVELGNSNQRSKAAMMVAMRYYDEHNLPASRSWATKVNDPQFLFDQALMMCSIEAEQKHWKAAQQWLNKVQTDKTPAGTFFSGSDLLRLQTFVNSSSLTDQKYEQYLNRVINEAEHGDTRIQVENVAPLLLLRGLLYADKFDEPAKAVADLRRFVKMRPNQIEGLNALGYTLLSLSKDHWQEAQQLLEKAYAQNNQSPAINDSLGWAYFLNGNVEKALPLLEYAYQKLPESEVAAHLGEVYWQQGREDEARQIWAQGWLNKASDHKILNQILSKHQIRPNSLPLTTAKKAETQADADIYLQQAGILFSNRTNEPALIDNINKVIQTGNRLQQSQAALLAATYYFANQDMDSARKWLDKVTDSELVRDKAYLMGMIEVTQNNIPAAKQWLDRMNQNKESPVSDDIDTIVLSVSIDNKTLDPKVYVQKLTQMLKDADKKAAVPEDNKTDIKAFLLYSRATAYSEKLDQPKKAIKDIRAFIELKPDDAEGYNGLGYTMLSMPKRYWAEALSILQHASQLDNQSWAIQDSLGWAYYLNNQPEKALPLLRSAYQIRQESAIAAHLGEVLWQQGEHEQARQIWAQGLANKDSDQKELQQILKKFNVNPSSLTTAPKSQNNK</sequence>
<evidence type="ECO:0000256" key="2">
    <source>
        <dbReference type="ARBA" id="ARBA00022803"/>
    </source>
</evidence>
<gene>
    <name evidence="4" type="ORF">SASC598J21_007110</name>
</gene>
<evidence type="ECO:0000256" key="3">
    <source>
        <dbReference type="SAM" id="SignalP"/>
    </source>
</evidence>
<comment type="caution">
    <text evidence="4">The sequence shown here is derived from an EMBL/GenBank/DDBJ whole genome shotgun (WGS) entry which is preliminary data.</text>
</comment>
<evidence type="ECO:0000313" key="5">
    <source>
        <dbReference type="Proteomes" id="UP000027644"/>
    </source>
</evidence>
<keyword evidence="2" id="KW-0802">TPR repeat</keyword>
<dbReference type="PANTHER" id="PTHR44943:SF8">
    <property type="entry name" value="TPR REPEAT-CONTAINING PROTEIN MJ0263"/>
    <property type="match status" value="1"/>
</dbReference>
<protein>
    <recommendedName>
        <fullName evidence="6">Tetratricopeptide repeat protein</fullName>
    </recommendedName>
</protein>
<dbReference type="Pfam" id="PF07721">
    <property type="entry name" value="TPR_4"/>
    <property type="match status" value="1"/>
</dbReference>
<dbReference type="InterPro" id="IPR019734">
    <property type="entry name" value="TPR_rpt"/>
</dbReference>
<evidence type="ECO:0008006" key="6">
    <source>
        <dbReference type="Google" id="ProtNLM"/>
    </source>
</evidence>
<feature type="signal peptide" evidence="3">
    <location>
        <begin position="1"/>
        <end position="30"/>
    </location>
</feature>
<dbReference type="SMART" id="SM00028">
    <property type="entry name" value="TPR"/>
    <property type="match status" value="4"/>
</dbReference>
<keyword evidence="3" id="KW-0732">Signal</keyword>
<dbReference type="Gene3D" id="1.25.40.10">
    <property type="entry name" value="Tetratricopeptide repeat domain"/>
    <property type="match status" value="2"/>
</dbReference>
<evidence type="ECO:0000256" key="1">
    <source>
        <dbReference type="ARBA" id="ARBA00022737"/>
    </source>
</evidence>
<feature type="chain" id="PRO_5001700650" description="Tetratricopeptide repeat protein" evidence="3">
    <location>
        <begin position="31"/>
        <end position="954"/>
    </location>
</feature>
<dbReference type="AlphaFoldDB" id="A0A074VGD0"/>
<keyword evidence="1" id="KW-0677">Repeat</keyword>
<dbReference type="SUPFAM" id="SSF48452">
    <property type="entry name" value="TPR-like"/>
    <property type="match status" value="2"/>
</dbReference>
<evidence type="ECO:0000313" key="4">
    <source>
        <dbReference type="EMBL" id="KEQ01515.1"/>
    </source>
</evidence>
<dbReference type="GO" id="GO:0042802">
    <property type="term" value="F:identical protein binding"/>
    <property type="evidence" value="ECO:0007669"/>
    <property type="project" value="InterPro"/>
</dbReference>
<proteinExistence type="predicted"/>
<dbReference type="PANTHER" id="PTHR44943">
    <property type="entry name" value="CELLULOSE SYNTHASE OPERON PROTEIN C"/>
    <property type="match status" value="1"/>
</dbReference>
<reference evidence="4 5" key="1">
    <citation type="journal article" date="2014" name="PLoS Genet.">
        <title>Hidden diversity in honey bee gut symbionts detected by single-cell genomics.</title>
        <authorList>
            <person name="Engel P."/>
            <person name="Stepanauskas R."/>
            <person name="Moran N."/>
        </authorList>
    </citation>
    <scope>NUCLEOTIDE SEQUENCE [LARGE SCALE GENOMIC DNA]</scope>
    <source>
        <strain evidence="4 5">SCGC AB-598-J21</strain>
    </source>
</reference>
<dbReference type="EMBL" id="AVQL01000408">
    <property type="protein sequence ID" value="KEQ01515.1"/>
    <property type="molecule type" value="Genomic_DNA"/>
</dbReference>